<dbReference type="AlphaFoldDB" id="A0AAC8PWD9"/>
<organism evidence="1 2">
    <name type="scientific">Moraxella bovoculi</name>
    <dbReference type="NCBI Taxonomy" id="386891"/>
    <lineage>
        <taxon>Bacteria</taxon>
        <taxon>Pseudomonadati</taxon>
        <taxon>Pseudomonadota</taxon>
        <taxon>Gammaproteobacteria</taxon>
        <taxon>Moraxellales</taxon>
        <taxon>Moraxellaceae</taxon>
        <taxon>Moraxella</taxon>
    </lineage>
</organism>
<name>A0AAC8PWD9_9GAMM</name>
<accession>A0AAC8PWD9</accession>
<gene>
    <name evidence="1" type="ORF">AAX06_07965</name>
</gene>
<evidence type="ECO:0000313" key="1">
    <source>
        <dbReference type="EMBL" id="AKG08089.1"/>
    </source>
</evidence>
<dbReference type="RefSeq" id="WP_046699341.1">
    <property type="nucleotide sequence ID" value="NZ_CP011376.1"/>
</dbReference>
<dbReference type="EMBL" id="CP011376">
    <property type="protein sequence ID" value="AKG08089.1"/>
    <property type="molecule type" value="Genomic_DNA"/>
</dbReference>
<reference evidence="1 2" key="1">
    <citation type="submission" date="2015-05" db="EMBL/GenBank/DDBJ databases">
        <authorList>
            <person name="Dickey A."/>
            <person name="Clawson M."/>
            <person name="Bono J."/>
            <person name="Loy J.D."/>
        </authorList>
    </citation>
    <scope>NUCLEOTIDE SEQUENCE [LARGE SCALE GENOMIC DNA]</scope>
    <source>
        <strain evidence="1 2">22581</strain>
    </source>
</reference>
<sequence>MSLVANGDLTAQSADISSDDFFPAINIAQVRDFVRVDTSVTDVRLTQIVYEEILDVQRLLASLTTQADHLIELSSSKIDGKSAYEVWYFSAVANGVGAKVCEKYRNYDSTNKGGDKAAEMSRTIDEYRRNKMWALAQLQNRNQTVVALI</sequence>
<dbReference type="Proteomes" id="UP000077465">
    <property type="component" value="Chromosome"/>
</dbReference>
<proteinExistence type="predicted"/>
<protein>
    <submittedName>
        <fullName evidence="1">Head completion protein</fullName>
    </submittedName>
</protein>
<dbReference type="InterPro" id="IPR009225">
    <property type="entry name" value="Phage_head_completion_GpL"/>
</dbReference>
<dbReference type="Pfam" id="PF05926">
    <property type="entry name" value="Phage_GPL"/>
    <property type="match status" value="1"/>
</dbReference>
<evidence type="ECO:0000313" key="2">
    <source>
        <dbReference type="Proteomes" id="UP000077465"/>
    </source>
</evidence>